<keyword evidence="2" id="KW-1185">Reference proteome</keyword>
<protein>
    <submittedName>
        <fullName evidence="1">Uncharacterized protein</fullName>
    </submittedName>
</protein>
<comment type="caution">
    <text evidence="1">The sequence shown here is derived from an EMBL/GenBank/DDBJ whole genome shotgun (WGS) entry which is preliminary data.</text>
</comment>
<reference evidence="1 2" key="1">
    <citation type="journal article" date="2020" name="Cell">
        <title>Large-Scale Comparative Analyses of Tick Genomes Elucidate Their Genetic Diversity and Vector Capacities.</title>
        <authorList>
            <consortium name="Tick Genome and Microbiome Consortium (TIGMIC)"/>
            <person name="Jia N."/>
            <person name="Wang J."/>
            <person name="Shi W."/>
            <person name="Du L."/>
            <person name="Sun Y."/>
            <person name="Zhan W."/>
            <person name="Jiang J.F."/>
            <person name="Wang Q."/>
            <person name="Zhang B."/>
            <person name="Ji P."/>
            <person name="Bell-Sakyi L."/>
            <person name="Cui X.M."/>
            <person name="Yuan T.T."/>
            <person name="Jiang B.G."/>
            <person name="Yang W.F."/>
            <person name="Lam T.T."/>
            <person name="Chang Q.C."/>
            <person name="Ding S.J."/>
            <person name="Wang X.J."/>
            <person name="Zhu J.G."/>
            <person name="Ruan X.D."/>
            <person name="Zhao L."/>
            <person name="Wei J.T."/>
            <person name="Ye R.Z."/>
            <person name="Que T.C."/>
            <person name="Du C.H."/>
            <person name="Zhou Y.H."/>
            <person name="Cheng J.X."/>
            <person name="Dai P.F."/>
            <person name="Guo W.B."/>
            <person name="Han X.H."/>
            <person name="Huang E.J."/>
            <person name="Li L.F."/>
            <person name="Wei W."/>
            <person name="Gao Y.C."/>
            <person name="Liu J.Z."/>
            <person name="Shao H.Z."/>
            <person name="Wang X."/>
            <person name="Wang C.C."/>
            <person name="Yang T.C."/>
            <person name="Huo Q.B."/>
            <person name="Li W."/>
            <person name="Chen H.Y."/>
            <person name="Chen S.E."/>
            <person name="Zhou L.G."/>
            <person name="Ni X.B."/>
            <person name="Tian J.H."/>
            <person name="Sheng Y."/>
            <person name="Liu T."/>
            <person name="Pan Y.S."/>
            <person name="Xia L.Y."/>
            <person name="Li J."/>
            <person name="Zhao F."/>
            <person name="Cao W.C."/>
        </authorList>
    </citation>
    <scope>NUCLEOTIDE SEQUENCE [LARGE SCALE GENOMIC DNA]</scope>
    <source>
        <strain evidence="1">Iper-2018</strain>
    </source>
</reference>
<proteinExistence type="predicted"/>
<accession>A0AC60Q3A2</accession>
<sequence>ETTYDITLGYHGHDGSEPFNGYYYVNSKLNVPSRYVATLKTIPMLTVFHGLLLLNSYLRRPEDLQWLSSVPKKYVDTTFV</sequence>
<feature type="non-terminal residue" evidence="1">
    <location>
        <position position="1"/>
    </location>
</feature>
<name>A0AC60Q3A2_IXOPE</name>
<evidence type="ECO:0000313" key="2">
    <source>
        <dbReference type="Proteomes" id="UP000805193"/>
    </source>
</evidence>
<dbReference type="Proteomes" id="UP000805193">
    <property type="component" value="Unassembled WGS sequence"/>
</dbReference>
<gene>
    <name evidence="1" type="ORF">HPB47_024980</name>
</gene>
<dbReference type="EMBL" id="JABSTQ010009570">
    <property type="protein sequence ID" value="KAG0428006.1"/>
    <property type="molecule type" value="Genomic_DNA"/>
</dbReference>
<evidence type="ECO:0000313" key="1">
    <source>
        <dbReference type="EMBL" id="KAG0428006.1"/>
    </source>
</evidence>
<organism evidence="1 2">
    <name type="scientific">Ixodes persulcatus</name>
    <name type="common">Taiga tick</name>
    <dbReference type="NCBI Taxonomy" id="34615"/>
    <lineage>
        <taxon>Eukaryota</taxon>
        <taxon>Metazoa</taxon>
        <taxon>Ecdysozoa</taxon>
        <taxon>Arthropoda</taxon>
        <taxon>Chelicerata</taxon>
        <taxon>Arachnida</taxon>
        <taxon>Acari</taxon>
        <taxon>Parasitiformes</taxon>
        <taxon>Ixodida</taxon>
        <taxon>Ixodoidea</taxon>
        <taxon>Ixodidae</taxon>
        <taxon>Ixodinae</taxon>
        <taxon>Ixodes</taxon>
    </lineage>
</organism>